<protein>
    <recommendedName>
        <fullName evidence="3 13">ATP synthase protein 8</fullName>
    </recommendedName>
</protein>
<keyword evidence="9 13" id="KW-0406">Ion transport</keyword>
<evidence type="ECO:0000256" key="10">
    <source>
        <dbReference type="ARBA" id="ARBA00023128"/>
    </source>
</evidence>
<reference evidence="15" key="2">
    <citation type="submission" date="2019-01" db="EMBL/GenBank/DDBJ databases">
        <title>Mitochondrial genome of the yeast Magnusiomyces ingens.</title>
        <authorList>
            <person name="Jakubkova M."/>
            <person name="Brejova B."/>
            <person name="Vinar T."/>
            <person name="Nosek J."/>
        </authorList>
    </citation>
    <scope>NUCLEOTIDE SEQUENCE</scope>
    <source>
        <strain evidence="15">CBS 523.90</strain>
    </source>
</reference>
<feature type="transmembrane region" description="Helical" evidence="13">
    <location>
        <begin position="12"/>
        <end position="32"/>
    </location>
</feature>
<keyword evidence="14" id="KW-0378">Hydrolase</keyword>
<dbReference type="EMBL" id="KJ459950">
    <property type="protein sequence ID" value="AHY04907.1"/>
    <property type="molecule type" value="Genomic_DNA"/>
</dbReference>
<sequence length="48" mass="5960">MPQLVPFYFVNQLVYGLSFMLMLLYMFSQYMLPRMLFMFLSRMFMTKL</sequence>
<gene>
    <name evidence="14" type="primary">atp8</name>
</gene>
<evidence type="ECO:0000256" key="3">
    <source>
        <dbReference type="ARBA" id="ARBA00019651"/>
    </source>
</evidence>
<keyword evidence="7 13" id="KW-0375">Hydrogen ion transport</keyword>
<comment type="function">
    <text evidence="13">Mitochondrial membrane ATP synthase (F(1)F(0) ATP synthase or Complex V) produces ATP from ADP in the presence of a proton gradient across the membrane which is generated by electron transport complexes of the respiratory chain. F-type ATPases consist of two structural domains, F(1) - containing the extramembraneous catalytic core and F(0) - containing the membrane proton channel, linked together by a central stalk and a peripheral stalk. During catalysis, ATP synthesis in the catalytic domain of F(1) is coupled via a rotary mechanism of the central stalk subunits to proton translocation. Part of the complex F(0) domain. Minor subunit located with subunit a in the membrane.</text>
</comment>
<keyword evidence="4 13" id="KW-0813">Transport</keyword>
<evidence type="ECO:0000256" key="8">
    <source>
        <dbReference type="ARBA" id="ARBA00022989"/>
    </source>
</evidence>
<evidence type="ECO:0000256" key="1">
    <source>
        <dbReference type="ARBA" id="ARBA00004304"/>
    </source>
</evidence>
<dbReference type="GO" id="GO:0016787">
    <property type="term" value="F:hydrolase activity"/>
    <property type="evidence" value="ECO:0007669"/>
    <property type="project" value="UniProtKB-KW"/>
</dbReference>
<evidence type="ECO:0000256" key="9">
    <source>
        <dbReference type="ARBA" id="ARBA00023065"/>
    </source>
</evidence>
<dbReference type="AlphaFoldDB" id="A0A023UPK1"/>
<evidence type="ECO:0000256" key="4">
    <source>
        <dbReference type="ARBA" id="ARBA00022448"/>
    </source>
</evidence>
<dbReference type="PANTHER" id="PTHR36101">
    <property type="entry name" value="ATP SYNTHASE PROTEIN 8"/>
    <property type="match status" value="1"/>
</dbReference>
<accession>A0A023UPK1</accession>
<evidence type="ECO:0000256" key="6">
    <source>
        <dbReference type="ARBA" id="ARBA00022692"/>
    </source>
</evidence>
<evidence type="ECO:0000256" key="11">
    <source>
        <dbReference type="ARBA" id="ARBA00023136"/>
    </source>
</evidence>
<dbReference type="GO" id="GO:0045259">
    <property type="term" value="C:proton-transporting ATP synthase complex"/>
    <property type="evidence" value="ECO:0007669"/>
    <property type="project" value="UniProtKB-KW"/>
</dbReference>
<name>A0A023UPK1_9ASCO</name>
<keyword evidence="11 13" id="KW-0472">Membrane</keyword>
<evidence type="ECO:0000256" key="13">
    <source>
        <dbReference type="RuleBase" id="RU368038"/>
    </source>
</evidence>
<evidence type="ECO:0000313" key="14">
    <source>
        <dbReference type="EMBL" id="AHY04907.1"/>
    </source>
</evidence>
<evidence type="ECO:0000256" key="5">
    <source>
        <dbReference type="ARBA" id="ARBA00022547"/>
    </source>
</evidence>
<comment type="similarity">
    <text evidence="2 13">Belongs to the ATPase protein 8 family.</text>
</comment>
<keyword evidence="10 13" id="KW-0496">Mitochondrion</keyword>
<dbReference type="Pfam" id="PF05933">
    <property type="entry name" value="Fun_ATP-synt_8"/>
    <property type="match status" value="1"/>
</dbReference>
<evidence type="ECO:0000256" key="2">
    <source>
        <dbReference type="ARBA" id="ARBA00008892"/>
    </source>
</evidence>
<evidence type="ECO:0000313" key="15">
    <source>
        <dbReference type="EMBL" id="QUX32917.1"/>
    </source>
</evidence>
<dbReference type="InterPro" id="IPR009230">
    <property type="entry name" value="ATP_synth_su8_fun"/>
</dbReference>
<organism evidence="14">
    <name type="scientific">Magnusiomyces ingens</name>
    <dbReference type="NCBI Taxonomy" id="44077"/>
    <lineage>
        <taxon>Eukaryota</taxon>
        <taxon>Fungi</taxon>
        <taxon>Dikarya</taxon>
        <taxon>Ascomycota</taxon>
        <taxon>Saccharomycotina</taxon>
        <taxon>Dipodascomycetes</taxon>
        <taxon>Dipodascales</taxon>
        <taxon>Dipodascaceae</taxon>
        <taxon>Magnusiomyces</taxon>
    </lineage>
</organism>
<reference evidence="14" key="1">
    <citation type="journal article" date="2014" name="Proc. Natl. Acad. Sci. U.S.A.">
        <title>Massive programmed translational jumping in mitochondria.</title>
        <authorList>
            <person name="Lang B.F."/>
            <person name="Jakubkova M."/>
            <person name="Hegedusova E."/>
            <person name="Daoud R."/>
            <person name="Forget L."/>
            <person name="Brejova B."/>
            <person name="Vinar T."/>
            <person name="Kosa P."/>
            <person name="Fricova D."/>
            <person name="Nebohacova M."/>
            <person name="Griac P."/>
            <person name="Tomaska L."/>
            <person name="Burger G."/>
            <person name="Nosek J."/>
        </authorList>
    </citation>
    <scope>NUCLEOTIDE SEQUENCE</scope>
    <source>
        <strain evidence="14">NRRL Y-17630</strain>
    </source>
</reference>
<comment type="subunit">
    <text evidence="13">F-type ATPases have 2 components, CF(1) - the catalytic core - and CF(0) - the membrane proton channel.</text>
</comment>
<comment type="subcellular location">
    <subcellularLocation>
        <location evidence="13">Mitochondrion inner membrane</location>
        <topology evidence="13">Single-pass membrane protein</topology>
    </subcellularLocation>
    <subcellularLocation>
        <location evidence="1">Mitochondrion membrane</location>
        <topology evidence="1">Single-pass membrane protein</topology>
    </subcellularLocation>
</comment>
<dbReference type="GO" id="GO:0046933">
    <property type="term" value="F:proton-transporting ATP synthase activity, rotational mechanism"/>
    <property type="evidence" value="ECO:0007669"/>
    <property type="project" value="TreeGrafter"/>
</dbReference>
<evidence type="ECO:0000256" key="12">
    <source>
        <dbReference type="ARBA" id="ARBA00023310"/>
    </source>
</evidence>
<proteinExistence type="inferred from homology"/>
<dbReference type="EMBL" id="MK456488">
    <property type="protein sequence ID" value="QUX32917.1"/>
    <property type="molecule type" value="Genomic_DNA"/>
</dbReference>
<keyword evidence="5 13" id="KW-0138">CF(0)</keyword>
<dbReference type="PANTHER" id="PTHR36101:SF1">
    <property type="entry name" value="ATP SYNTHASE PROTEIN 8"/>
    <property type="match status" value="1"/>
</dbReference>
<dbReference type="GO" id="GO:0005743">
    <property type="term" value="C:mitochondrial inner membrane"/>
    <property type="evidence" value="ECO:0007669"/>
    <property type="project" value="UniProtKB-SubCell"/>
</dbReference>
<evidence type="ECO:0000256" key="7">
    <source>
        <dbReference type="ARBA" id="ARBA00022781"/>
    </source>
</evidence>
<geneLocation type="mitochondrion" evidence="14"/>
<keyword evidence="8 13" id="KW-1133">Transmembrane helix</keyword>
<dbReference type="GeneID" id="19350952"/>
<dbReference type="RefSeq" id="YP_009029653.1">
    <property type="nucleotide sequence ID" value="NC_024093.1"/>
</dbReference>
<keyword evidence="12 13" id="KW-0066">ATP synthesis</keyword>
<keyword evidence="6 13" id="KW-0812">Transmembrane</keyword>